<name>A0ABT4TKZ5_9ACTN</name>
<dbReference type="EMBL" id="JAQFWP010000020">
    <property type="protein sequence ID" value="MDA2805364.1"/>
    <property type="molecule type" value="Genomic_DNA"/>
</dbReference>
<dbReference type="RefSeq" id="WP_270678021.1">
    <property type="nucleotide sequence ID" value="NZ_JAQFWP010000020.1"/>
</dbReference>
<keyword evidence="3" id="KW-1185">Reference proteome</keyword>
<accession>A0ABT4TKZ5</accession>
<gene>
    <name evidence="2" type="ORF">O4U47_12650</name>
</gene>
<feature type="region of interest" description="Disordered" evidence="1">
    <location>
        <begin position="144"/>
        <end position="177"/>
    </location>
</feature>
<feature type="region of interest" description="Disordered" evidence="1">
    <location>
        <begin position="334"/>
        <end position="367"/>
    </location>
</feature>
<dbReference type="InterPro" id="IPR025447">
    <property type="entry name" value="DUF4192"/>
</dbReference>
<reference evidence="2" key="1">
    <citation type="submission" date="2023-01" db="EMBL/GenBank/DDBJ databases">
        <title>Draft genome sequence of Nocardiopsis sp. LSu2-4 isolated from halophytes.</title>
        <authorList>
            <person name="Duangmal K."/>
            <person name="Chantavorakit T."/>
        </authorList>
    </citation>
    <scope>NUCLEOTIDE SEQUENCE</scope>
    <source>
        <strain evidence="2">LSu2-4</strain>
    </source>
</reference>
<dbReference type="Pfam" id="PF13830">
    <property type="entry name" value="DUF4192"/>
    <property type="match status" value="1"/>
</dbReference>
<sequence>MSSDDRMVPGAAAPVVALRRPEDVIRAVPALLGGPPDDSVVVLGLRGASGRVRIALSAPADEPADGFAHAAAEALAAEGCAAALAVGYGPAARITPRMDALREAARLHGIELRDALRVTDGRYWSYLCPSPDCCPPEGVPVPRAGPPAVPSGTGAPRGGPPGAREAVAPVDGPERDRMDRATTAAEARCARMWSTRDTGGHAAFGVAFRAEGLREVRATVAGALAGRAPGGADRVAWLALLLVSVRVRDEAWVHIRAENAALHTDLWRRVFRMADPAYAAAPGSLLAFAAWLGGDVPLAEAALERVARLAPRYSMAALIRQALDHRISPDRWRPVTPEWLERNSPAGRPADGPPECPKPPEAEGPTP</sequence>
<proteinExistence type="predicted"/>
<evidence type="ECO:0000313" key="3">
    <source>
        <dbReference type="Proteomes" id="UP001165685"/>
    </source>
</evidence>
<organism evidence="2 3">
    <name type="scientific">Nocardiopsis suaedae</name>
    <dbReference type="NCBI Taxonomy" id="3018444"/>
    <lineage>
        <taxon>Bacteria</taxon>
        <taxon>Bacillati</taxon>
        <taxon>Actinomycetota</taxon>
        <taxon>Actinomycetes</taxon>
        <taxon>Streptosporangiales</taxon>
        <taxon>Nocardiopsidaceae</taxon>
        <taxon>Nocardiopsis</taxon>
    </lineage>
</organism>
<protein>
    <submittedName>
        <fullName evidence="2">DUF4192 domain-containing protein</fullName>
    </submittedName>
</protein>
<evidence type="ECO:0000256" key="1">
    <source>
        <dbReference type="SAM" id="MobiDB-lite"/>
    </source>
</evidence>
<dbReference type="Proteomes" id="UP001165685">
    <property type="component" value="Unassembled WGS sequence"/>
</dbReference>
<comment type="caution">
    <text evidence="2">The sequence shown here is derived from an EMBL/GenBank/DDBJ whole genome shotgun (WGS) entry which is preliminary data.</text>
</comment>
<evidence type="ECO:0000313" key="2">
    <source>
        <dbReference type="EMBL" id="MDA2805364.1"/>
    </source>
</evidence>